<evidence type="ECO:0000313" key="1">
    <source>
        <dbReference type="EMBL" id="GIG33019.1"/>
    </source>
</evidence>
<keyword evidence="4" id="KW-1185">Reference proteome</keyword>
<protein>
    <submittedName>
        <fullName evidence="2">Uncharacterized protein</fullName>
    </submittedName>
</protein>
<proteinExistence type="predicted"/>
<gene>
    <name evidence="2" type="ORF">BKA21_003326</name>
    <name evidence="1" type="ORF">Col01nite_21780</name>
</gene>
<dbReference type="EMBL" id="BONN01000005">
    <property type="protein sequence ID" value="GIG33019.1"/>
    <property type="molecule type" value="Genomic_DNA"/>
</dbReference>
<evidence type="ECO:0000313" key="2">
    <source>
        <dbReference type="EMBL" id="NYD87777.1"/>
    </source>
</evidence>
<organism evidence="2 3">
    <name type="scientific">Cellulomonas oligotrophica</name>
    <dbReference type="NCBI Taxonomy" id="931536"/>
    <lineage>
        <taxon>Bacteria</taxon>
        <taxon>Bacillati</taxon>
        <taxon>Actinomycetota</taxon>
        <taxon>Actinomycetes</taxon>
        <taxon>Micrococcales</taxon>
        <taxon>Cellulomonadaceae</taxon>
        <taxon>Cellulomonas</taxon>
    </lineage>
</organism>
<reference evidence="1 4" key="2">
    <citation type="submission" date="2021-01" db="EMBL/GenBank/DDBJ databases">
        <title>Whole genome shotgun sequence of Cellulomonas oligotrophica NBRC 109435.</title>
        <authorList>
            <person name="Komaki H."/>
            <person name="Tamura T."/>
        </authorList>
    </citation>
    <scope>NUCLEOTIDE SEQUENCE [LARGE SCALE GENOMIC DNA]</scope>
    <source>
        <strain evidence="1 4">NBRC 109435</strain>
    </source>
</reference>
<evidence type="ECO:0000313" key="3">
    <source>
        <dbReference type="Proteomes" id="UP000577956"/>
    </source>
</evidence>
<reference evidence="2 3" key="1">
    <citation type="submission" date="2020-07" db="EMBL/GenBank/DDBJ databases">
        <title>Sequencing the genomes of 1000 actinobacteria strains.</title>
        <authorList>
            <person name="Klenk H.-P."/>
        </authorList>
    </citation>
    <scope>NUCLEOTIDE SEQUENCE [LARGE SCALE GENOMIC DNA]</scope>
    <source>
        <strain evidence="2 3">DSM 24482</strain>
    </source>
</reference>
<name>A0A7Y9FIT3_9CELL</name>
<dbReference type="RefSeq" id="WP_140460099.1">
    <property type="nucleotide sequence ID" value="NZ_BAABFI010000010.1"/>
</dbReference>
<accession>A0A7Y9FIT3</accession>
<dbReference type="Proteomes" id="UP000577956">
    <property type="component" value="Unassembled WGS sequence"/>
</dbReference>
<comment type="caution">
    <text evidence="2">The sequence shown here is derived from an EMBL/GenBank/DDBJ whole genome shotgun (WGS) entry which is preliminary data.</text>
</comment>
<dbReference type="Proteomes" id="UP000618382">
    <property type="component" value="Unassembled WGS sequence"/>
</dbReference>
<sequence length="141" mass="14830">MASITPTVNPLVLKNVDLIIDAGDDDLNFKKHIDQCTYTPASSQATWTSLAGETFTDAATATWTLVLNYVQDWETTDSLSRFLFEHEGETVGVTFKPRTGSGPSFTSTATIVPGAIGGTVNAFATTSVTLGSTKPALVPAG</sequence>
<dbReference type="AlphaFoldDB" id="A0A7Y9FIT3"/>
<evidence type="ECO:0000313" key="4">
    <source>
        <dbReference type="Proteomes" id="UP000618382"/>
    </source>
</evidence>
<dbReference type="EMBL" id="JACCBK010000001">
    <property type="protein sequence ID" value="NYD87777.1"/>
    <property type="molecule type" value="Genomic_DNA"/>
</dbReference>